<dbReference type="OrthoDB" id="9937393at2759"/>
<protein>
    <recommendedName>
        <fullName evidence="7">Chemokine interleukin-8-like domain-containing protein</fullName>
    </recommendedName>
</protein>
<feature type="domain" description="Chemokine interleukin-8-like" evidence="7">
    <location>
        <begin position="24"/>
        <end position="89"/>
    </location>
</feature>
<evidence type="ECO:0000256" key="6">
    <source>
        <dbReference type="SAM" id="SignalP"/>
    </source>
</evidence>
<evidence type="ECO:0000256" key="2">
    <source>
        <dbReference type="ARBA" id="ARBA00010665"/>
    </source>
</evidence>
<gene>
    <name evidence="8" type="ORF">COCON_G00114670</name>
</gene>
<comment type="similarity">
    <text evidence="2">Belongs to the intercrine alpha (chemokine CxC) family.</text>
</comment>
<dbReference type="SUPFAM" id="SSF54117">
    <property type="entry name" value="Interleukin 8-like chemokines"/>
    <property type="match status" value="1"/>
</dbReference>
<comment type="function">
    <text evidence="5">Ligand for cxcr3.2. Chemotactic for macrophages.</text>
</comment>
<sequence>MDCRVIASVLICLAFMSIATEGLELRCRCIERHSAFIHPRRILNLEIIPAGAHCERVEVIIMVKGGKQENQKVCVDHQAKWVQKLINLTIKKK</sequence>
<dbReference type="GO" id="GO:0042056">
    <property type="term" value="F:chemoattractant activity"/>
    <property type="evidence" value="ECO:0007669"/>
    <property type="project" value="UniProtKB-ARBA"/>
</dbReference>
<evidence type="ECO:0000313" key="9">
    <source>
        <dbReference type="Proteomes" id="UP001152803"/>
    </source>
</evidence>
<feature type="chain" id="PRO_5040453503" description="Chemokine interleukin-8-like domain-containing protein" evidence="6">
    <location>
        <begin position="23"/>
        <end position="93"/>
    </location>
</feature>
<dbReference type="GO" id="GO:0005615">
    <property type="term" value="C:extracellular space"/>
    <property type="evidence" value="ECO:0007669"/>
    <property type="project" value="UniProtKB-KW"/>
</dbReference>
<dbReference type="PRINTS" id="PR00437">
    <property type="entry name" value="SMALLCYTKCXC"/>
</dbReference>
<evidence type="ECO:0000313" key="8">
    <source>
        <dbReference type="EMBL" id="KAJ8268860.1"/>
    </source>
</evidence>
<dbReference type="Pfam" id="PF00048">
    <property type="entry name" value="IL8"/>
    <property type="match status" value="1"/>
</dbReference>
<keyword evidence="6" id="KW-0732">Signal</keyword>
<evidence type="ECO:0000259" key="7">
    <source>
        <dbReference type="SMART" id="SM00199"/>
    </source>
</evidence>
<evidence type="ECO:0000256" key="4">
    <source>
        <dbReference type="ARBA" id="ARBA00022525"/>
    </source>
</evidence>
<accession>A0A9Q1DGD7</accession>
<comment type="subcellular location">
    <subcellularLocation>
        <location evidence="1">Secreted</location>
    </subcellularLocation>
</comment>
<evidence type="ECO:0000256" key="1">
    <source>
        <dbReference type="ARBA" id="ARBA00004613"/>
    </source>
</evidence>
<evidence type="ECO:0000256" key="3">
    <source>
        <dbReference type="ARBA" id="ARBA00022514"/>
    </source>
</evidence>
<dbReference type="InterPro" id="IPR001089">
    <property type="entry name" value="Chemokine_CXC"/>
</dbReference>
<dbReference type="GO" id="GO:0006952">
    <property type="term" value="P:defense response"/>
    <property type="evidence" value="ECO:0007669"/>
    <property type="project" value="InterPro"/>
</dbReference>
<dbReference type="InterPro" id="IPR036048">
    <property type="entry name" value="Interleukin_8-like_sf"/>
</dbReference>
<dbReference type="EMBL" id="JAFJMO010000008">
    <property type="protein sequence ID" value="KAJ8268860.1"/>
    <property type="molecule type" value="Genomic_DNA"/>
</dbReference>
<name>A0A9Q1DGD7_CONCO</name>
<dbReference type="FunFam" id="2.40.50.40:FF:000004">
    <property type="entry name" value="C-X-C motif chemokine"/>
    <property type="match status" value="1"/>
</dbReference>
<feature type="signal peptide" evidence="6">
    <location>
        <begin position="1"/>
        <end position="22"/>
    </location>
</feature>
<proteinExistence type="inferred from homology"/>
<dbReference type="InterPro" id="IPR033899">
    <property type="entry name" value="CXC_Chemokine_domain"/>
</dbReference>
<dbReference type="GO" id="GO:0008009">
    <property type="term" value="F:chemokine activity"/>
    <property type="evidence" value="ECO:0007669"/>
    <property type="project" value="InterPro"/>
</dbReference>
<dbReference type="Gene3D" id="2.40.50.40">
    <property type="match status" value="1"/>
</dbReference>
<dbReference type="PANTHER" id="PTHR12015:SF198">
    <property type="entry name" value="PLATELET BASIC PROTEIN"/>
    <property type="match status" value="1"/>
</dbReference>
<keyword evidence="9" id="KW-1185">Reference proteome</keyword>
<dbReference type="SMART" id="SM00199">
    <property type="entry name" value="SCY"/>
    <property type="match status" value="1"/>
</dbReference>
<dbReference type="InterPro" id="IPR039809">
    <property type="entry name" value="Chemokine_b/g/d"/>
</dbReference>
<evidence type="ECO:0000256" key="5">
    <source>
        <dbReference type="ARBA" id="ARBA00054901"/>
    </source>
</evidence>
<comment type="caution">
    <text evidence="8">The sequence shown here is derived from an EMBL/GenBank/DDBJ whole genome shotgun (WGS) entry which is preliminary data.</text>
</comment>
<dbReference type="GO" id="GO:0006955">
    <property type="term" value="P:immune response"/>
    <property type="evidence" value="ECO:0007669"/>
    <property type="project" value="InterPro"/>
</dbReference>
<reference evidence="8" key="1">
    <citation type="journal article" date="2023" name="Science">
        <title>Genome structures resolve the early diversification of teleost fishes.</title>
        <authorList>
            <person name="Parey E."/>
            <person name="Louis A."/>
            <person name="Montfort J."/>
            <person name="Bouchez O."/>
            <person name="Roques C."/>
            <person name="Iampietro C."/>
            <person name="Lluch J."/>
            <person name="Castinel A."/>
            <person name="Donnadieu C."/>
            <person name="Desvignes T."/>
            <person name="Floi Bucao C."/>
            <person name="Jouanno E."/>
            <person name="Wen M."/>
            <person name="Mejri S."/>
            <person name="Dirks R."/>
            <person name="Jansen H."/>
            <person name="Henkel C."/>
            <person name="Chen W.J."/>
            <person name="Zahm M."/>
            <person name="Cabau C."/>
            <person name="Klopp C."/>
            <person name="Thompson A.W."/>
            <person name="Robinson-Rechavi M."/>
            <person name="Braasch I."/>
            <person name="Lecointre G."/>
            <person name="Bobe J."/>
            <person name="Postlethwait J.H."/>
            <person name="Berthelot C."/>
            <person name="Roest Crollius H."/>
            <person name="Guiguen Y."/>
        </authorList>
    </citation>
    <scope>NUCLEOTIDE SEQUENCE</scope>
    <source>
        <strain evidence="8">Concon-B</strain>
    </source>
</reference>
<dbReference type="AlphaFoldDB" id="A0A9Q1DGD7"/>
<keyword evidence="3" id="KW-0202">Cytokine</keyword>
<dbReference type="InterPro" id="IPR001811">
    <property type="entry name" value="Chemokine_IL8-like_dom"/>
</dbReference>
<dbReference type="Proteomes" id="UP001152803">
    <property type="component" value="Unassembled WGS sequence"/>
</dbReference>
<organism evidence="8 9">
    <name type="scientific">Conger conger</name>
    <name type="common">Conger eel</name>
    <name type="synonym">Muraena conger</name>
    <dbReference type="NCBI Taxonomy" id="82655"/>
    <lineage>
        <taxon>Eukaryota</taxon>
        <taxon>Metazoa</taxon>
        <taxon>Chordata</taxon>
        <taxon>Craniata</taxon>
        <taxon>Vertebrata</taxon>
        <taxon>Euteleostomi</taxon>
        <taxon>Actinopterygii</taxon>
        <taxon>Neopterygii</taxon>
        <taxon>Teleostei</taxon>
        <taxon>Anguilliformes</taxon>
        <taxon>Congridae</taxon>
        <taxon>Conger</taxon>
    </lineage>
</organism>
<keyword evidence="4" id="KW-0964">Secreted</keyword>
<dbReference type="CDD" id="cd00273">
    <property type="entry name" value="Chemokine_CXC"/>
    <property type="match status" value="1"/>
</dbReference>
<dbReference type="PANTHER" id="PTHR12015">
    <property type="entry name" value="SMALL INDUCIBLE CYTOKINE A"/>
    <property type="match status" value="1"/>
</dbReference>